<name>A0AAD7HGS5_9AGAR</name>
<protein>
    <submittedName>
        <fullName evidence="2">Uncharacterized protein</fullName>
    </submittedName>
</protein>
<proteinExistence type="predicted"/>
<comment type="caution">
    <text evidence="2">The sequence shown here is derived from an EMBL/GenBank/DDBJ whole genome shotgun (WGS) entry which is preliminary data.</text>
</comment>
<organism evidence="2 3">
    <name type="scientific">Mycena metata</name>
    <dbReference type="NCBI Taxonomy" id="1033252"/>
    <lineage>
        <taxon>Eukaryota</taxon>
        <taxon>Fungi</taxon>
        <taxon>Dikarya</taxon>
        <taxon>Basidiomycota</taxon>
        <taxon>Agaricomycotina</taxon>
        <taxon>Agaricomycetes</taxon>
        <taxon>Agaricomycetidae</taxon>
        <taxon>Agaricales</taxon>
        <taxon>Marasmiineae</taxon>
        <taxon>Mycenaceae</taxon>
        <taxon>Mycena</taxon>
    </lineage>
</organism>
<gene>
    <name evidence="2" type="ORF">B0H16DRAFT_1474473</name>
</gene>
<evidence type="ECO:0000313" key="3">
    <source>
        <dbReference type="Proteomes" id="UP001215598"/>
    </source>
</evidence>
<feature type="compositionally biased region" description="Basic and acidic residues" evidence="1">
    <location>
        <begin position="1"/>
        <end position="10"/>
    </location>
</feature>
<feature type="compositionally biased region" description="Low complexity" evidence="1">
    <location>
        <begin position="13"/>
        <end position="22"/>
    </location>
</feature>
<reference evidence="2" key="1">
    <citation type="submission" date="2023-03" db="EMBL/GenBank/DDBJ databases">
        <title>Massive genome expansion in bonnet fungi (Mycena s.s.) driven by repeated elements and novel gene families across ecological guilds.</title>
        <authorList>
            <consortium name="Lawrence Berkeley National Laboratory"/>
            <person name="Harder C.B."/>
            <person name="Miyauchi S."/>
            <person name="Viragh M."/>
            <person name="Kuo A."/>
            <person name="Thoen E."/>
            <person name="Andreopoulos B."/>
            <person name="Lu D."/>
            <person name="Skrede I."/>
            <person name="Drula E."/>
            <person name="Henrissat B."/>
            <person name="Morin E."/>
            <person name="Kohler A."/>
            <person name="Barry K."/>
            <person name="LaButti K."/>
            <person name="Morin E."/>
            <person name="Salamov A."/>
            <person name="Lipzen A."/>
            <person name="Mereny Z."/>
            <person name="Hegedus B."/>
            <person name="Baldrian P."/>
            <person name="Stursova M."/>
            <person name="Weitz H."/>
            <person name="Taylor A."/>
            <person name="Grigoriev I.V."/>
            <person name="Nagy L.G."/>
            <person name="Martin F."/>
            <person name="Kauserud H."/>
        </authorList>
    </citation>
    <scope>NUCLEOTIDE SEQUENCE</scope>
    <source>
        <strain evidence="2">CBHHK182m</strain>
    </source>
</reference>
<evidence type="ECO:0000256" key="1">
    <source>
        <dbReference type="SAM" id="MobiDB-lite"/>
    </source>
</evidence>
<feature type="region of interest" description="Disordered" evidence="1">
    <location>
        <begin position="1"/>
        <end position="28"/>
    </location>
</feature>
<keyword evidence="3" id="KW-1185">Reference proteome</keyword>
<evidence type="ECO:0000313" key="2">
    <source>
        <dbReference type="EMBL" id="KAJ7720239.1"/>
    </source>
</evidence>
<dbReference type="AlphaFoldDB" id="A0AAD7HGS5"/>
<sequence>MYLHKPDRGTSGHASTATTPRHATPRRKTGALTAVVQGILGESFKVNLDTPIGHTPGLPGFCSPSIKTFFQAIFLDISQVLALINSSVFKPLSKLPGDSAGVANLKATLHCGIDKCRLGTLKKNIKAGETKYLTDGLIPTKQHFSRLY</sequence>
<accession>A0AAD7HGS5</accession>
<dbReference type="Proteomes" id="UP001215598">
    <property type="component" value="Unassembled WGS sequence"/>
</dbReference>
<dbReference type="EMBL" id="JARKIB010000242">
    <property type="protein sequence ID" value="KAJ7720239.1"/>
    <property type="molecule type" value="Genomic_DNA"/>
</dbReference>